<accession>A0AB73QYI0</accession>
<keyword evidence="4" id="KW-0862">Zinc</keyword>
<name>A0AB73QYI0_PSESS</name>
<feature type="binding site" evidence="4">
    <location>
        <position position="50"/>
    </location>
    <ligand>
        <name>Zn(2+)</name>
        <dbReference type="ChEBI" id="CHEBI:29105"/>
    </ligand>
</feature>
<dbReference type="PROSITE" id="PS50305">
    <property type="entry name" value="SIRTUIN"/>
    <property type="match status" value="1"/>
</dbReference>
<organism evidence="6 7">
    <name type="scientific">Pseudomonas savastanoi pv. nerii</name>
    <dbReference type="NCBI Taxonomy" id="360921"/>
    <lineage>
        <taxon>Bacteria</taxon>
        <taxon>Pseudomonadati</taxon>
        <taxon>Pseudomonadota</taxon>
        <taxon>Gammaproteobacteria</taxon>
        <taxon>Pseudomonadales</taxon>
        <taxon>Pseudomonadaceae</taxon>
        <taxon>Pseudomonas</taxon>
    </lineage>
</organism>
<reference evidence="6 7" key="1">
    <citation type="submission" date="2017-05" db="EMBL/GenBank/DDBJ databases">
        <title>Comparative genomic of Pseudomonas savastanoi pathovars.</title>
        <authorList>
            <person name="Pintado A."/>
            <person name="Moreno-Perez A."/>
            <person name="Caballo-Ponce E."/>
            <person name="Murillo J."/>
            <person name="Bardaji L."/>
            <person name="Cerboneschi M."/>
            <person name="Rodriguez-Palenzuela P."/>
            <person name="Ramos C."/>
            <person name="Tegli S."/>
        </authorList>
    </citation>
    <scope>NUCLEOTIDE SEQUENCE [LARGE SCALE GENOMIC DNA]</scope>
    <source>
        <strain evidence="6 7">ESC 23</strain>
    </source>
</reference>
<evidence type="ECO:0000256" key="1">
    <source>
        <dbReference type="ARBA" id="ARBA00012928"/>
    </source>
</evidence>
<dbReference type="InterPro" id="IPR029035">
    <property type="entry name" value="DHS-like_NAD/FAD-binding_dom"/>
</dbReference>
<dbReference type="GO" id="GO:0046872">
    <property type="term" value="F:metal ion binding"/>
    <property type="evidence" value="ECO:0007669"/>
    <property type="project" value="UniProtKB-KW"/>
</dbReference>
<evidence type="ECO:0000313" key="6">
    <source>
        <dbReference type="EMBL" id="PAB30751.1"/>
    </source>
</evidence>
<dbReference type="Pfam" id="PF02146">
    <property type="entry name" value="SIR2"/>
    <property type="match status" value="1"/>
</dbReference>
<feature type="binding site" evidence="4">
    <location>
        <position position="47"/>
    </location>
    <ligand>
        <name>Zn(2+)</name>
        <dbReference type="ChEBI" id="CHEBI:29105"/>
    </ligand>
</feature>
<dbReference type="InterPro" id="IPR026590">
    <property type="entry name" value="Ssirtuin_cat_dom"/>
</dbReference>
<dbReference type="PANTHER" id="PTHR11085:SF10">
    <property type="entry name" value="NAD-DEPENDENT PROTEIN DEACYLASE SIRTUIN-5, MITOCHONDRIAL-RELATED"/>
    <property type="match status" value="1"/>
</dbReference>
<dbReference type="Proteomes" id="UP000216306">
    <property type="component" value="Unassembled WGS sequence"/>
</dbReference>
<comment type="caution">
    <text evidence="6">The sequence shown here is derived from an EMBL/GenBank/DDBJ whole genome shotgun (WGS) entry which is preliminary data.</text>
</comment>
<dbReference type="GO" id="GO:0070403">
    <property type="term" value="F:NAD+ binding"/>
    <property type="evidence" value="ECO:0007669"/>
    <property type="project" value="InterPro"/>
</dbReference>
<feature type="active site" description="Proton acceptor" evidence="4">
    <location>
        <position position="39"/>
    </location>
</feature>
<evidence type="ECO:0000313" key="7">
    <source>
        <dbReference type="Proteomes" id="UP000216306"/>
    </source>
</evidence>
<dbReference type="GO" id="GO:0017136">
    <property type="term" value="F:histone deacetylase activity, NAD-dependent"/>
    <property type="evidence" value="ECO:0007669"/>
    <property type="project" value="TreeGrafter"/>
</dbReference>
<dbReference type="EC" id="2.3.1.286" evidence="1"/>
<dbReference type="InterPro" id="IPR050134">
    <property type="entry name" value="NAD-dep_sirtuin_deacylases"/>
</dbReference>
<proteinExistence type="predicted"/>
<keyword evidence="3" id="KW-0520">NAD</keyword>
<keyword evidence="2" id="KW-0808">Transferase</keyword>
<evidence type="ECO:0000256" key="2">
    <source>
        <dbReference type="ARBA" id="ARBA00022679"/>
    </source>
</evidence>
<gene>
    <name evidence="6" type="ORF">CC205_17620</name>
</gene>
<dbReference type="AlphaFoldDB" id="A0AB73QYI0"/>
<dbReference type="RefSeq" id="WP_080718854.1">
    <property type="nucleotide sequence ID" value="NZ_NIAY01000081.1"/>
</dbReference>
<dbReference type="EMBL" id="NIAY01000081">
    <property type="protein sequence ID" value="PAB30751.1"/>
    <property type="molecule type" value="Genomic_DNA"/>
</dbReference>
<dbReference type="SUPFAM" id="SSF52467">
    <property type="entry name" value="DHS-like NAD/FAD-binding domain"/>
    <property type="match status" value="1"/>
</dbReference>
<keyword evidence="4" id="KW-0479">Metal-binding</keyword>
<evidence type="ECO:0000256" key="4">
    <source>
        <dbReference type="PROSITE-ProRule" id="PRU00236"/>
    </source>
</evidence>
<feature type="binding site" evidence="4">
    <location>
        <position position="75"/>
    </location>
    <ligand>
        <name>Zn(2+)</name>
        <dbReference type="ChEBI" id="CHEBI:29105"/>
    </ligand>
</feature>
<dbReference type="InterPro" id="IPR003000">
    <property type="entry name" value="Sirtuin"/>
</dbReference>
<evidence type="ECO:0000259" key="5">
    <source>
        <dbReference type="PROSITE" id="PS50305"/>
    </source>
</evidence>
<dbReference type="PANTHER" id="PTHR11085">
    <property type="entry name" value="NAD-DEPENDENT PROTEIN DEACYLASE SIRTUIN-5, MITOCHONDRIAL-RELATED"/>
    <property type="match status" value="1"/>
</dbReference>
<sequence length="171" mass="18655">MHIRWVAELAKHVPHLTVVTQNLEDLHERAGSQDVVHLHGSLHSPRCIACSAPYLDDLPSLPIPEEGLRIDPPRCGTCGGLIRPGVVWFGEMLPQAEWAMALAASEECDVFISVRTSGVVYPAAELPLRALGKGATVVRVNPIQFDISCREFFMHGTASEQLHLLVASAFS</sequence>
<evidence type="ECO:0000256" key="3">
    <source>
        <dbReference type="ARBA" id="ARBA00023027"/>
    </source>
</evidence>
<dbReference type="Gene3D" id="3.40.50.1220">
    <property type="entry name" value="TPP-binding domain"/>
    <property type="match status" value="1"/>
</dbReference>
<feature type="domain" description="Deacetylase sirtuin-type" evidence="5">
    <location>
        <begin position="1"/>
        <end position="171"/>
    </location>
</feature>
<feature type="binding site" evidence="4">
    <location>
        <position position="78"/>
    </location>
    <ligand>
        <name>Zn(2+)</name>
        <dbReference type="ChEBI" id="CHEBI:29105"/>
    </ligand>
</feature>
<protein>
    <recommendedName>
        <fullName evidence="1">protein acetyllysine N-acetyltransferase</fullName>
        <ecNumber evidence="1">2.3.1.286</ecNumber>
    </recommendedName>
</protein>